<dbReference type="EMBL" id="GIKN01007688">
    <property type="protein sequence ID" value="NIE49961.1"/>
    <property type="molecule type" value="Transcribed_RNA"/>
</dbReference>
<name>A0A6G5AG42_RHIMP</name>
<accession>A0A6G5AG42</accession>
<organism evidence="1">
    <name type="scientific">Rhipicephalus microplus</name>
    <name type="common">Cattle tick</name>
    <name type="synonym">Boophilus microplus</name>
    <dbReference type="NCBI Taxonomy" id="6941"/>
    <lineage>
        <taxon>Eukaryota</taxon>
        <taxon>Metazoa</taxon>
        <taxon>Ecdysozoa</taxon>
        <taxon>Arthropoda</taxon>
        <taxon>Chelicerata</taxon>
        <taxon>Arachnida</taxon>
        <taxon>Acari</taxon>
        <taxon>Parasitiformes</taxon>
        <taxon>Ixodida</taxon>
        <taxon>Ixodoidea</taxon>
        <taxon>Ixodidae</taxon>
        <taxon>Rhipicephalinae</taxon>
        <taxon>Rhipicephalus</taxon>
        <taxon>Boophilus</taxon>
    </lineage>
</organism>
<dbReference type="AlphaFoldDB" id="A0A6G5AG42"/>
<sequence>MRPMFLCNDESKKLAAMRLLQHLVNICHVFNALVNTVARNLCFGSSCAHDGKAMLSLASRLLPWKSRYSSRFVKRGASCFLDWCTLCIHTACSKHLPCTL</sequence>
<proteinExistence type="predicted"/>
<protein>
    <submittedName>
        <fullName evidence="1">Uncharacterized protein</fullName>
    </submittedName>
</protein>
<evidence type="ECO:0000313" key="1">
    <source>
        <dbReference type="EMBL" id="NIE49961.1"/>
    </source>
</evidence>
<reference evidence="1" key="1">
    <citation type="submission" date="2020-03" db="EMBL/GenBank/DDBJ databases">
        <title>A transcriptome and proteome of the tick Rhipicephalus microplus shaped by the genetic composition of its hosts and developmental stage.</title>
        <authorList>
            <person name="Garcia G.R."/>
            <person name="Ribeiro J.M.C."/>
            <person name="Maruyama S.R."/>
            <person name="Gardinasse L.G."/>
            <person name="Nelson K."/>
            <person name="Ferreira B.R."/>
            <person name="Andrade T.G."/>
            <person name="Santos I.K.F.M."/>
        </authorList>
    </citation>
    <scope>NUCLEOTIDE SEQUENCE</scope>
    <source>
        <strain evidence="1">NSGR</strain>
        <tissue evidence="1">Salivary glands</tissue>
    </source>
</reference>